<evidence type="ECO:0000313" key="2">
    <source>
        <dbReference type="EMBL" id="SPC93469.1"/>
    </source>
</evidence>
<accession>A0A2N9G2C5</accession>
<dbReference type="EMBL" id="OIVN01001394">
    <property type="protein sequence ID" value="SPC93469.1"/>
    <property type="molecule type" value="Genomic_DNA"/>
</dbReference>
<organism evidence="2">
    <name type="scientific">Fagus sylvatica</name>
    <name type="common">Beechnut</name>
    <dbReference type="NCBI Taxonomy" id="28930"/>
    <lineage>
        <taxon>Eukaryota</taxon>
        <taxon>Viridiplantae</taxon>
        <taxon>Streptophyta</taxon>
        <taxon>Embryophyta</taxon>
        <taxon>Tracheophyta</taxon>
        <taxon>Spermatophyta</taxon>
        <taxon>Magnoliopsida</taxon>
        <taxon>eudicotyledons</taxon>
        <taxon>Gunneridae</taxon>
        <taxon>Pentapetalae</taxon>
        <taxon>rosids</taxon>
        <taxon>fabids</taxon>
        <taxon>Fagales</taxon>
        <taxon>Fagaceae</taxon>
        <taxon>Fagus</taxon>
    </lineage>
</organism>
<name>A0A2N9G2C5_FAGSY</name>
<dbReference type="AlphaFoldDB" id="A0A2N9G2C5"/>
<evidence type="ECO:0000256" key="1">
    <source>
        <dbReference type="SAM" id="MobiDB-lite"/>
    </source>
</evidence>
<feature type="region of interest" description="Disordered" evidence="1">
    <location>
        <begin position="33"/>
        <end position="58"/>
    </location>
</feature>
<reference evidence="2" key="1">
    <citation type="submission" date="2018-02" db="EMBL/GenBank/DDBJ databases">
        <authorList>
            <person name="Cohen D.B."/>
            <person name="Kent A.D."/>
        </authorList>
    </citation>
    <scope>NUCLEOTIDE SEQUENCE</scope>
</reference>
<gene>
    <name evidence="2" type="ORF">FSB_LOCUS21351</name>
</gene>
<protein>
    <submittedName>
        <fullName evidence="2">Uncharacterized protein</fullName>
    </submittedName>
</protein>
<feature type="compositionally biased region" description="Low complexity" evidence="1">
    <location>
        <begin position="33"/>
        <end position="49"/>
    </location>
</feature>
<proteinExistence type="predicted"/>
<sequence>MATSSSSAVPTAANAAPRLSSAGMVVATSTAVATSSSSAVPTAANAAPRSEPRSLSRRPEANKISDMYLWSGFVFSQEQCYVIRFGFIMIGVQLPKLQN</sequence>